<dbReference type="Proteomes" id="UP001230220">
    <property type="component" value="Unassembled WGS sequence"/>
</dbReference>
<evidence type="ECO:0000313" key="2">
    <source>
        <dbReference type="Proteomes" id="UP001230220"/>
    </source>
</evidence>
<name>A0ABU0DY13_9FIRM</name>
<protein>
    <submittedName>
        <fullName evidence="1">Uncharacterized protein</fullName>
    </submittedName>
</protein>
<proteinExistence type="predicted"/>
<comment type="caution">
    <text evidence="1">The sequence shown here is derived from an EMBL/GenBank/DDBJ whole genome shotgun (WGS) entry which is preliminary data.</text>
</comment>
<reference evidence="1 2" key="1">
    <citation type="submission" date="2023-07" db="EMBL/GenBank/DDBJ databases">
        <title>Genomic Encyclopedia of Type Strains, Phase IV (KMG-IV): sequencing the most valuable type-strain genomes for metagenomic binning, comparative biology and taxonomic classification.</title>
        <authorList>
            <person name="Goeker M."/>
        </authorList>
    </citation>
    <scope>NUCLEOTIDE SEQUENCE [LARGE SCALE GENOMIC DNA]</scope>
    <source>
        <strain evidence="1 2">DSM 16784</strain>
    </source>
</reference>
<accession>A0ABU0DY13</accession>
<gene>
    <name evidence="1" type="ORF">J2S15_000261</name>
</gene>
<organism evidence="1 2">
    <name type="scientific">Breznakia pachnodae</name>
    <dbReference type="NCBI Taxonomy" id="265178"/>
    <lineage>
        <taxon>Bacteria</taxon>
        <taxon>Bacillati</taxon>
        <taxon>Bacillota</taxon>
        <taxon>Erysipelotrichia</taxon>
        <taxon>Erysipelotrichales</taxon>
        <taxon>Erysipelotrichaceae</taxon>
        <taxon>Breznakia</taxon>
    </lineage>
</organism>
<dbReference type="RefSeq" id="WP_307404712.1">
    <property type="nucleotide sequence ID" value="NZ_JAUSUR010000001.1"/>
</dbReference>
<dbReference type="EMBL" id="JAUSUR010000001">
    <property type="protein sequence ID" value="MDQ0359530.1"/>
    <property type="molecule type" value="Genomic_DNA"/>
</dbReference>
<keyword evidence="2" id="KW-1185">Reference proteome</keyword>
<sequence>MGSNKDMERKVKKLFDGVERSEFVEESIEFLEQQSNTTSPIDYILSISNPTEFLDELYWYTMDLDDGDIDLTKKERNLVFIMRFSVQTGNEGILSFLEHFEEEISQTVNAFNDASMVNALIYLEKGMDYQKGKKKNGKTSYVIDIDHEYHSDQHKEILSNRLKNYIKNNRKEFS</sequence>
<evidence type="ECO:0000313" key="1">
    <source>
        <dbReference type="EMBL" id="MDQ0359530.1"/>
    </source>
</evidence>